<accession>A0A4P9X5Y1</accession>
<dbReference type="STRING" id="1555241.A0A4P9X5Y1"/>
<protein>
    <recommendedName>
        <fullName evidence="5">Glycosyltransferase subfamily 4-like N-terminal domain-containing protein</fullName>
    </recommendedName>
</protein>
<name>A0A4P9X5Y1_9FUNG</name>
<evidence type="ECO:0000256" key="2">
    <source>
        <dbReference type="SAM" id="Phobius"/>
    </source>
</evidence>
<organism evidence="3 4">
    <name type="scientific">Caulochytrium protostelioides</name>
    <dbReference type="NCBI Taxonomy" id="1555241"/>
    <lineage>
        <taxon>Eukaryota</taxon>
        <taxon>Fungi</taxon>
        <taxon>Fungi incertae sedis</taxon>
        <taxon>Chytridiomycota</taxon>
        <taxon>Chytridiomycota incertae sedis</taxon>
        <taxon>Chytridiomycetes</taxon>
        <taxon>Caulochytriales</taxon>
        <taxon>Caulochytriaceae</taxon>
        <taxon>Caulochytrium</taxon>
    </lineage>
</organism>
<keyword evidence="2" id="KW-1133">Transmembrane helix</keyword>
<gene>
    <name evidence="3" type="ORF">CXG81DRAFT_6901</name>
</gene>
<proteinExistence type="predicted"/>
<dbReference type="OrthoDB" id="443318at2759"/>
<dbReference type="EMBL" id="ML014218">
    <property type="protein sequence ID" value="RKP00401.1"/>
    <property type="molecule type" value="Genomic_DNA"/>
</dbReference>
<dbReference type="GO" id="GO:0016757">
    <property type="term" value="F:glycosyltransferase activity"/>
    <property type="evidence" value="ECO:0007669"/>
    <property type="project" value="TreeGrafter"/>
</dbReference>
<evidence type="ECO:0000313" key="3">
    <source>
        <dbReference type="EMBL" id="RKP00401.1"/>
    </source>
</evidence>
<dbReference type="Gene3D" id="3.40.50.2000">
    <property type="entry name" value="Glycogen Phosphorylase B"/>
    <property type="match status" value="2"/>
</dbReference>
<dbReference type="SUPFAM" id="SSF53756">
    <property type="entry name" value="UDP-Glycosyltransferase/glycogen phosphorylase"/>
    <property type="match status" value="1"/>
</dbReference>
<evidence type="ECO:0000256" key="1">
    <source>
        <dbReference type="SAM" id="MobiDB-lite"/>
    </source>
</evidence>
<keyword evidence="2" id="KW-0812">Transmembrane</keyword>
<reference evidence="4" key="1">
    <citation type="journal article" date="2018" name="Nat. Microbiol.">
        <title>Leveraging single-cell genomics to expand the fungal tree of life.</title>
        <authorList>
            <person name="Ahrendt S.R."/>
            <person name="Quandt C.A."/>
            <person name="Ciobanu D."/>
            <person name="Clum A."/>
            <person name="Salamov A."/>
            <person name="Andreopoulos B."/>
            <person name="Cheng J.F."/>
            <person name="Woyke T."/>
            <person name="Pelin A."/>
            <person name="Henrissat B."/>
            <person name="Reynolds N.K."/>
            <person name="Benny G.L."/>
            <person name="Smith M.E."/>
            <person name="James T.Y."/>
            <person name="Grigoriev I.V."/>
        </authorList>
    </citation>
    <scope>NUCLEOTIDE SEQUENCE [LARGE SCALE GENOMIC DNA]</scope>
    <source>
        <strain evidence="4">ATCC 52028</strain>
    </source>
</reference>
<feature type="compositionally biased region" description="Pro residues" evidence="1">
    <location>
        <begin position="229"/>
        <end position="240"/>
    </location>
</feature>
<dbReference type="InterPro" id="IPR050194">
    <property type="entry name" value="Glycosyltransferase_grp1"/>
</dbReference>
<keyword evidence="4" id="KW-1185">Reference proteome</keyword>
<feature type="non-terminal residue" evidence="3">
    <location>
        <position position="1"/>
    </location>
</feature>
<keyword evidence="2" id="KW-0472">Membrane</keyword>
<feature type="region of interest" description="Disordered" evidence="1">
    <location>
        <begin position="222"/>
        <end position="244"/>
    </location>
</feature>
<evidence type="ECO:0008006" key="5">
    <source>
        <dbReference type="Google" id="ProtNLM"/>
    </source>
</evidence>
<dbReference type="Proteomes" id="UP000274922">
    <property type="component" value="Unassembled WGS sequence"/>
</dbReference>
<feature type="transmembrane region" description="Helical" evidence="2">
    <location>
        <begin position="134"/>
        <end position="157"/>
    </location>
</feature>
<sequence>PLRVLMLTEYLPPYVSGIAYRCKNWIHGLRAAGHAVTVASVPGTPCEYTVPSIRNPFYPAQQAFILPPWRLLGRLLCFWRPVPWQVAHVVAPLSLGILPLLPLLWLRGVTIYVSYHVYLEHYQHAYIHRAFRRLLAMLFVFGYYVPLVVFAACVGIPSRVADYYVFQYSRRVHVLKSGMDTANFTPARAREPDLLHPLVAAWLARAGAPALAAASATAPPPAFASSPSPSLPPPPPPPPSSSSSSPAFAPLMIYVGRLGREKNVEFLLRQMDHPDLAESTLLIVGDGPDRARLERLAAQTVGRGRVWTGQHDVPDAAAVAPKPRVLFTGMIAQESAVAAHYALSDVFTTASRSETFGFTVAEAMACGAPPVIPRSGAFVHVYTAVATCMFEPEDRAAFVGAVRRVVATVPRPHVRQLAVDHFSVEASVADLIATYRSLL</sequence>
<evidence type="ECO:0000313" key="4">
    <source>
        <dbReference type="Proteomes" id="UP000274922"/>
    </source>
</evidence>
<feature type="transmembrane region" description="Helical" evidence="2">
    <location>
        <begin position="89"/>
        <end position="113"/>
    </location>
</feature>
<feature type="non-terminal residue" evidence="3">
    <location>
        <position position="439"/>
    </location>
</feature>
<dbReference type="PANTHER" id="PTHR45947:SF3">
    <property type="entry name" value="SULFOQUINOVOSYL TRANSFERASE SQD2"/>
    <property type="match status" value="1"/>
</dbReference>
<dbReference type="PANTHER" id="PTHR45947">
    <property type="entry name" value="SULFOQUINOVOSYL TRANSFERASE SQD2"/>
    <property type="match status" value="1"/>
</dbReference>
<dbReference type="Pfam" id="PF13692">
    <property type="entry name" value="Glyco_trans_1_4"/>
    <property type="match status" value="1"/>
</dbReference>
<dbReference type="AlphaFoldDB" id="A0A4P9X5Y1"/>